<reference evidence="7" key="1">
    <citation type="submission" date="2021-01" db="EMBL/GenBank/DDBJ databases">
        <authorList>
            <person name="Zahm M."/>
            <person name="Roques C."/>
            <person name="Cabau C."/>
            <person name="Klopp C."/>
            <person name="Donnadieu C."/>
            <person name="Jouanno E."/>
            <person name="Lampietro C."/>
            <person name="Louis A."/>
            <person name="Herpin A."/>
            <person name="Echchiki A."/>
            <person name="Berthelot C."/>
            <person name="Parey E."/>
            <person name="Roest-Crollius H."/>
            <person name="Braasch I."/>
            <person name="Postlethwait J."/>
            <person name="Bobe J."/>
            <person name="Montfort J."/>
            <person name="Bouchez O."/>
            <person name="Begum T."/>
            <person name="Mejri S."/>
            <person name="Adams A."/>
            <person name="Chen W.-J."/>
            <person name="Guiguen Y."/>
        </authorList>
    </citation>
    <scope>NUCLEOTIDE SEQUENCE</scope>
    <source>
        <strain evidence="7">YG-15Mar2019-1</strain>
        <tissue evidence="7">Brain</tissue>
    </source>
</reference>
<feature type="transmembrane region" description="Helical" evidence="5">
    <location>
        <begin position="281"/>
        <end position="305"/>
    </location>
</feature>
<evidence type="ECO:0000256" key="1">
    <source>
        <dbReference type="ARBA" id="ARBA00004141"/>
    </source>
</evidence>
<dbReference type="SUPFAM" id="SSF81321">
    <property type="entry name" value="Family A G protein-coupled receptor-like"/>
    <property type="match status" value="1"/>
</dbReference>
<gene>
    <name evidence="7" type="ORF">MATL_G00263330</name>
</gene>
<keyword evidence="4 5" id="KW-0472">Membrane</keyword>
<evidence type="ECO:0000256" key="5">
    <source>
        <dbReference type="SAM" id="Phobius"/>
    </source>
</evidence>
<keyword evidence="8" id="KW-1185">Reference proteome</keyword>
<dbReference type="GO" id="GO:0004930">
    <property type="term" value="F:G protein-coupled receptor activity"/>
    <property type="evidence" value="ECO:0007669"/>
    <property type="project" value="TreeGrafter"/>
</dbReference>
<keyword evidence="2 5" id="KW-0812">Transmembrane</keyword>
<feature type="transmembrane region" description="Helical" evidence="5">
    <location>
        <begin position="122"/>
        <end position="144"/>
    </location>
</feature>
<dbReference type="PANTHER" id="PTHR23112">
    <property type="entry name" value="G PROTEIN-COUPLED RECEPTOR 157-RELATED"/>
    <property type="match status" value="1"/>
</dbReference>
<evidence type="ECO:0000259" key="6">
    <source>
        <dbReference type="PROSITE" id="PS50262"/>
    </source>
</evidence>
<evidence type="ECO:0000256" key="3">
    <source>
        <dbReference type="ARBA" id="ARBA00022989"/>
    </source>
</evidence>
<dbReference type="InterPro" id="IPR017452">
    <property type="entry name" value="GPCR_Rhodpsn_7TM"/>
</dbReference>
<keyword evidence="3 5" id="KW-1133">Transmembrane helix</keyword>
<dbReference type="PANTHER" id="PTHR23112:SF36">
    <property type="entry name" value="SI:DKEY-30C15.2 PROTEIN"/>
    <property type="match status" value="1"/>
</dbReference>
<evidence type="ECO:0000256" key="4">
    <source>
        <dbReference type="ARBA" id="ARBA00023136"/>
    </source>
</evidence>
<feature type="domain" description="G-protein coupled receptors family 1 profile" evidence="6">
    <location>
        <begin position="14"/>
        <end position="302"/>
    </location>
</feature>
<evidence type="ECO:0000313" key="7">
    <source>
        <dbReference type="EMBL" id="KAG7454763.1"/>
    </source>
</evidence>
<dbReference type="Proteomes" id="UP001046870">
    <property type="component" value="Chromosome 25"/>
</dbReference>
<evidence type="ECO:0000256" key="2">
    <source>
        <dbReference type="ARBA" id="ARBA00022692"/>
    </source>
</evidence>
<organism evidence="7 8">
    <name type="scientific">Megalops atlanticus</name>
    <name type="common">Tarpon</name>
    <name type="synonym">Clupea gigantea</name>
    <dbReference type="NCBI Taxonomy" id="7932"/>
    <lineage>
        <taxon>Eukaryota</taxon>
        <taxon>Metazoa</taxon>
        <taxon>Chordata</taxon>
        <taxon>Craniata</taxon>
        <taxon>Vertebrata</taxon>
        <taxon>Euteleostomi</taxon>
        <taxon>Actinopterygii</taxon>
        <taxon>Neopterygii</taxon>
        <taxon>Teleostei</taxon>
        <taxon>Elopiformes</taxon>
        <taxon>Megalopidae</taxon>
        <taxon>Megalops</taxon>
    </lineage>
</organism>
<protein>
    <recommendedName>
        <fullName evidence="6">G-protein coupled receptors family 1 profile domain-containing protein</fullName>
    </recommendedName>
</protein>
<dbReference type="Gene3D" id="1.20.1070.10">
    <property type="entry name" value="Rhodopsin 7-helix transmembrane proteins"/>
    <property type="match status" value="2"/>
</dbReference>
<sequence length="337" mass="38237">MKHSSFPIHSSLVGSSSVVVVSIVKRRYLNEQAQLLFQLALADFLAAAVLLCVSAMNLTDPQQHTDRFKLCSYGLPLTLAFYCVSFLLVAVYAYRLKQAVAGWRESSDSADAGQRNSRNSRAFSWLCVSVWSLPIACYVCYVSVSSSPANETMRVELYSRKGCGTDTQLQSRKLSSSTLDHRPSLTWEQNWFELELRFRMKLRPADTWPKQVIYCQVGRWHRKYAQRRLLLVEGDGFGRRRLRGLGSTPLSMVLVPIVCWTPACLLVGLSYVGQISQDRLFVLYVIQALMVSLQGLLHSAVYGWLRRNFREAALSERLPLLAESPRPFYDESLPRPP</sequence>
<dbReference type="OrthoDB" id="9892611at2759"/>
<accession>A0A9D3PBK3</accession>
<proteinExistence type="predicted"/>
<feature type="transmembrane region" description="Helical" evidence="5">
    <location>
        <begin position="70"/>
        <end position="94"/>
    </location>
</feature>
<comment type="caution">
    <text evidence="7">The sequence shown here is derived from an EMBL/GenBank/DDBJ whole genome shotgun (WGS) entry which is preliminary data.</text>
</comment>
<dbReference type="GO" id="GO:0005886">
    <property type="term" value="C:plasma membrane"/>
    <property type="evidence" value="ECO:0007669"/>
    <property type="project" value="TreeGrafter"/>
</dbReference>
<name>A0A9D3PBK3_MEGAT</name>
<feature type="transmembrane region" description="Helical" evidence="5">
    <location>
        <begin position="249"/>
        <end position="269"/>
    </location>
</feature>
<feature type="transmembrane region" description="Helical" evidence="5">
    <location>
        <begin position="35"/>
        <end position="58"/>
    </location>
</feature>
<evidence type="ECO:0000313" key="8">
    <source>
        <dbReference type="Proteomes" id="UP001046870"/>
    </source>
</evidence>
<dbReference type="PROSITE" id="PS50262">
    <property type="entry name" value="G_PROTEIN_RECEP_F1_2"/>
    <property type="match status" value="1"/>
</dbReference>
<dbReference type="GO" id="GO:0007189">
    <property type="term" value="P:adenylate cyclase-activating G protein-coupled receptor signaling pathway"/>
    <property type="evidence" value="ECO:0007669"/>
    <property type="project" value="TreeGrafter"/>
</dbReference>
<dbReference type="EMBL" id="JAFDVH010000025">
    <property type="protein sequence ID" value="KAG7454763.1"/>
    <property type="molecule type" value="Genomic_DNA"/>
</dbReference>
<dbReference type="AlphaFoldDB" id="A0A9D3PBK3"/>
<comment type="subcellular location">
    <subcellularLocation>
        <location evidence="1">Membrane</location>
        <topology evidence="1">Multi-pass membrane protein</topology>
    </subcellularLocation>
</comment>